<dbReference type="GO" id="GO:0016301">
    <property type="term" value="F:kinase activity"/>
    <property type="evidence" value="ECO:0007669"/>
    <property type="project" value="UniProtKB-KW"/>
</dbReference>
<dbReference type="SUPFAM" id="SSF55060">
    <property type="entry name" value="GHMP Kinase, C-terminal domain"/>
    <property type="match status" value="1"/>
</dbReference>
<evidence type="ECO:0000256" key="1">
    <source>
        <dbReference type="ARBA" id="ARBA00022741"/>
    </source>
</evidence>
<accession>A0A841BGW5</accession>
<keyword evidence="6" id="KW-1185">Reference proteome</keyword>
<dbReference type="SUPFAM" id="SSF54211">
    <property type="entry name" value="Ribosomal protein S5 domain 2-like"/>
    <property type="match status" value="1"/>
</dbReference>
<organism evidence="5 6">
    <name type="scientific">Allocatelliglobosispora scoriae</name>
    <dbReference type="NCBI Taxonomy" id="643052"/>
    <lineage>
        <taxon>Bacteria</taxon>
        <taxon>Bacillati</taxon>
        <taxon>Actinomycetota</taxon>
        <taxon>Actinomycetes</taxon>
        <taxon>Micromonosporales</taxon>
        <taxon>Micromonosporaceae</taxon>
        <taxon>Allocatelliglobosispora</taxon>
    </lineage>
</organism>
<dbReference type="EMBL" id="JACHMN010000002">
    <property type="protein sequence ID" value="MBB5868327.1"/>
    <property type="molecule type" value="Genomic_DNA"/>
</dbReference>
<dbReference type="InterPro" id="IPR036554">
    <property type="entry name" value="GHMP_kinase_C_sf"/>
</dbReference>
<sequence length="336" mass="34338">MSTAPMRISIAGGGTDLPEYYRHGPTSVLALTVDRFVHVALADEPDAALGALPDPPGGLAHVVAPAAAGEHAYVTAAGELLGVGGGWHLAIGSQVRPGSGLGGSGAFSVALLDILARADGRELSPADLAVLAFRLEREVLGRPVGQQDGWAAAIGGAVRIDLAPDGSATACANPALYEVMAQLLGRGLLLFRTADQRDAGRVLAHAPAVDPQRYAQALAAAAETEAAFLSGDVAVIGAALRAHWAAKIAANPHTDHPVCRAITQRSAEVGIHGFKLVGAGGAGHLLIAADPDRRDESVRFLTGLGLVHVPVRSWPHGLLRHDGTAPELEEAVCASA</sequence>
<dbReference type="EC" id="2.7.1.168" evidence="5"/>
<dbReference type="InterPro" id="IPR006204">
    <property type="entry name" value="GHMP_kinase_N_dom"/>
</dbReference>
<keyword evidence="5" id="KW-0808">Transferase</keyword>
<dbReference type="RefSeq" id="WP_221469818.1">
    <property type="nucleotide sequence ID" value="NZ_JACHMN010000002.1"/>
</dbReference>
<protein>
    <submittedName>
        <fullName evidence="5">D-glycero-alpha-D-manno-heptose-7-phosphate kinase</fullName>
        <ecNumber evidence="5">2.7.1.168</ecNumber>
    </submittedName>
</protein>
<dbReference type="InterPro" id="IPR001174">
    <property type="entry name" value="HddA/FKP"/>
</dbReference>
<evidence type="ECO:0000313" key="6">
    <source>
        <dbReference type="Proteomes" id="UP000587527"/>
    </source>
</evidence>
<dbReference type="PRINTS" id="PR00960">
    <property type="entry name" value="LMBPPROTEIN"/>
</dbReference>
<dbReference type="Proteomes" id="UP000587527">
    <property type="component" value="Unassembled WGS sequence"/>
</dbReference>
<dbReference type="GO" id="GO:0005524">
    <property type="term" value="F:ATP binding"/>
    <property type="evidence" value="ECO:0007669"/>
    <property type="project" value="UniProtKB-KW"/>
</dbReference>
<dbReference type="InterPro" id="IPR020568">
    <property type="entry name" value="Ribosomal_Su5_D2-typ_SF"/>
</dbReference>
<gene>
    <name evidence="5" type="ORF">F4553_001706</name>
</gene>
<reference evidence="5 6" key="1">
    <citation type="submission" date="2020-08" db="EMBL/GenBank/DDBJ databases">
        <title>Sequencing the genomes of 1000 actinobacteria strains.</title>
        <authorList>
            <person name="Klenk H.-P."/>
        </authorList>
    </citation>
    <scope>NUCLEOTIDE SEQUENCE [LARGE SCALE GENOMIC DNA]</scope>
    <source>
        <strain evidence="5 6">DSM 45362</strain>
    </source>
</reference>
<dbReference type="AlphaFoldDB" id="A0A841BGW5"/>
<evidence type="ECO:0000256" key="3">
    <source>
        <dbReference type="ARBA" id="ARBA00022840"/>
    </source>
</evidence>
<dbReference type="Gene3D" id="3.30.230.120">
    <property type="match status" value="1"/>
</dbReference>
<dbReference type="Pfam" id="PF00288">
    <property type="entry name" value="GHMP_kinases_N"/>
    <property type="match status" value="1"/>
</dbReference>
<feature type="domain" description="GHMP kinase N-terminal" evidence="4">
    <location>
        <begin position="81"/>
        <end position="156"/>
    </location>
</feature>
<proteinExistence type="predicted"/>
<evidence type="ECO:0000313" key="5">
    <source>
        <dbReference type="EMBL" id="MBB5868327.1"/>
    </source>
</evidence>
<keyword evidence="1" id="KW-0547">Nucleotide-binding</keyword>
<evidence type="ECO:0000259" key="4">
    <source>
        <dbReference type="Pfam" id="PF00288"/>
    </source>
</evidence>
<keyword evidence="2 5" id="KW-0418">Kinase</keyword>
<evidence type="ECO:0000256" key="2">
    <source>
        <dbReference type="ARBA" id="ARBA00022777"/>
    </source>
</evidence>
<comment type="caution">
    <text evidence="5">The sequence shown here is derived from an EMBL/GenBank/DDBJ whole genome shotgun (WGS) entry which is preliminary data.</text>
</comment>
<keyword evidence="3" id="KW-0067">ATP-binding</keyword>
<name>A0A841BGW5_9ACTN</name>